<sequence length="83" mass="9485">MKILLISPSKNSNFKKPKFLLIPQLSLHLLAGLTPPEYDVKIIEEEIEDINLGDIALKISYFLQFCFIISLALVLILPVRYNN</sequence>
<evidence type="ECO:0000313" key="2">
    <source>
        <dbReference type="EMBL" id="GAI77882.1"/>
    </source>
</evidence>
<keyword evidence="1" id="KW-1133">Transmembrane helix</keyword>
<organism evidence="2">
    <name type="scientific">marine sediment metagenome</name>
    <dbReference type="NCBI Taxonomy" id="412755"/>
    <lineage>
        <taxon>unclassified sequences</taxon>
        <taxon>metagenomes</taxon>
        <taxon>ecological metagenomes</taxon>
    </lineage>
</organism>
<keyword evidence="1" id="KW-0472">Membrane</keyword>
<dbReference type="AlphaFoldDB" id="X1RAV4"/>
<dbReference type="EMBL" id="BARW01013254">
    <property type="protein sequence ID" value="GAI77882.1"/>
    <property type="molecule type" value="Genomic_DNA"/>
</dbReference>
<reference evidence="2" key="1">
    <citation type="journal article" date="2014" name="Front. Microbiol.">
        <title>High frequency of phylogenetically diverse reductive dehalogenase-homologous genes in deep subseafloor sedimentary metagenomes.</title>
        <authorList>
            <person name="Kawai M."/>
            <person name="Futagami T."/>
            <person name="Toyoda A."/>
            <person name="Takaki Y."/>
            <person name="Nishi S."/>
            <person name="Hori S."/>
            <person name="Arai W."/>
            <person name="Tsubouchi T."/>
            <person name="Morono Y."/>
            <person name="Uchiyama I."/>
            <person name="Ito T."/>
            <person name="Fujiyama A."/>
            <person name="Inagaki F."/>
            <person name="Takami H."/>
        </authorList>
    </citation>
    <scope>NUCLEOTIDE SEQUENCE</scope>
    <source>
        <strain evidence="2">Expedition CK06-06</strain>
    </source>
</reference>
<name>X1RAV4_9ZZZZ</name>
<feature type="transmembrane region" description="Helical" evidence="1">
    <location>
        <begin position="55"/>
        <end position="77"/>
    </location>
</feature>
<accession>X1RAV4</accession>
<evidence type="ECO:0000256" key="1">
    <source>
        <dbReference type="SAM" id="Phobius"/>
    </source>
</evidence>
<comment type="caution">
    <text evidence="2">The sequence shown here is derived from an EMBL/GenBank/DDBJ whole genome shotgun (WGS) entry which is preliminary data.</text>
</comment>
<proteinExistence type="predicted"/>
<gene>
    <name evidence="2" type="ORF">S12H4_24425</name>
</gene>
<protein>
    <submittedName>
        <fullName evidence="2">Uncharacterized protein</fullName>
    </submittedName>
</protein>
<keyword evidence="1" id="KW-0812">Transmembrane</keyword>